<dbReference type="Gene3D" id="1.20.5.3310">
    <property type="match status" value="1"/>
</dbReference>
<sequence>MIGTTEALIIGGVVLLLFGAKKLPELAKSMGKSKAAFDEGLKEGMSSEEDEDEEA</sequence>
<evidence type="ECO:0008006" key="11">
    <source>
        <dbReference type="Google" id="ProtNLM"/>
    </source>
</evidence>
<keyword evidence="5" id="KW-0653">Protein transport</keyword>
<feature type="region of interest" description="Disordered" evidence="9">
    <location>
        <begin position="31"/>
        <end position="55"/>
    </location>
</feature>
<keyword evidence="4" id="KW-0812">Transmembrane</keyword>
<keyword evidence="2" id="KW-0813">Transport</keyword>
<dbReference type="PANTHER" id="PTHR42982">
    <property type="entry name" value="SEC-INDEPENDENT PROTEIN TRANSLOCASE PROTEIN TATA"/>
    <property type="match status" value="1"/>
</dbReference>
<evidence type="ECO:0000256" key="8">
    <source>
        <dbReference type="ARBA" id="ARBA00023136"/>
    </source>
</evidence>
<keyword evidence="6" id="KW-1133">Transmembrane helix</keyword>
<dbReference type="EMBL" id="KF901277">
    <property type="protein sequence ID" value="AIF24951.1"/>
    <property type="molecule type" value="Genomic_DNA"/>
</dbReference>
<dbReference type="AlphaFoldDB" id="A0A075I8H0"/>
<protein>
    <recommendedName>
        <fullName evidence="11">Sec-independent protein translocase protein TatA</fullName>
    </recommendedName>
</protein>
<dbReference type="Pfam" id="PF02416">
    <property type="entry name" value="TatA_B_E"/>
    <property type="match status" value="1"/>
</dbReference>
<evidence type="ECO:0000256" key="7">
    <source>
        <dbReference type="ARBA" id="ARBA00023010"/>
    </source>
</evidence>
<evidence type="ECO:0000313" key="10">
    <source>
        <dbReference type="EMBL" id="AIF24951.1"/>
    </source>
</evidence>
<comment type="subcellular location">
    <subcellularLocation>
        <location evidence="1">Cell membrane</location>
        <topology evidence="1">Single-pass membrane protein</topology>
    </subcellularLocation>
</comment>
<evidence type="ECO:0000256" key="9">
    <source>
        <dbReference type="SAM" id="MobiDB-lite"/>
    </source>
</evidence>
<keyword evidence="3" id="KW-1003">Cell membrane</keyword>
<feature type="compositionally biased region" description="Acidic residues" evidence="9">
    <location>
        <begin position="46"/>
        <end position="55"/>
    </location>
</feature>
<accession>A0A075I8H0</accession>
<evidence type="ECO:0000256" key="4">
    <source>
        <dbReference type="ARBA" id="ARBA00022692"/>
    </source>
</evidence>
<organism evidence="10">
    <name type="scientific">uncultured marine group II/III euryarchaeote SAT1000_41_C12</name>
    <dbReference type="NCBI Taxonomy" id="1456583"/>
    <lineage>
        <taxon>Archaea</taxon>
        <taxon>Methanobacteriati</taxon>
        <taxon>Methanobacteriota</taxon>
        <taxon>environmental samples</taxon>
    </lineage>
</organism>
<keyword evidence="7" id="KW-0811">Translocation</keyword>
<dbReference type="InterPro" id="IPR003369">
    <property type="entry name" value="TatA/B/E"/>
</dbReference>
<evidence type="ECO:0000256" key="5">
    <source>
        <dbReference type="ARBA" id="ARBA00022927"/>
    </source>
</evidence>
<name>A0A075I8H0_9EURY</name>
<evidence type="ECO:0000256" key="6">
    <source>
        <dbReference type="ARBA" id="ARBA00022989"/>
    </source>
</evidence>
<dbReference type="PANTHER" id="PTHR42982:SF1">
    <property type="entry name" value="SEC-INDEPENDENT PROTEIN TRANSLOCASE PROTEIN TATA"/>
    <property type="match status" value="1"/>
</dbReference>
<evidence type="ECO:0000256" key="1">
    <source>
        <dbReference type="ARBA" id="ARBA00004162"/>
    </source>
</evidence>
<evidence type="ECO:0000256" key="3">
    <source>
        <dbReference type="ARBA" id="ARBA00022475"/>
    </source>
</evidence>
<reference evidence="10" key="1">
    <citation type="journal article" date="2014" name="Genome Biol. Evol.">
        <title>Pangenome evidence for extensive interdomain horizontal transfer affecting lineage core and shell genes in uncultured planktonic thaumarchaeota and euryarchaeota.</title>
        <authorList>
            <person name="Deschamps P."/>
            <person name="Zivanovic Y."/>
            <person name="Moreira D."/>
            <person name="Rodriguez-Valera F."/>
            <person name="Lopez-Garcia P."/>
        </authorList>
    </citation>
    <scope>NUCLEOTIDE SEQUENCE</scope>
</reference>
<evidence type="ECO:0000256" key="2">
    <source>
        <dbReference type="ARBA" id="ARBA00022448"/>
    </source>
</evidence>
<proteinExistence type="predicted"/>
<keyword evidence="8" id="KW-0472">Membrane</keyword>
<dbReference type="InterPro" id="IPR006312">
    <property type="entry name" value="TatA/E"/>
</dbReference>
<dbReference type="GO" id="GO:0043953">
    <property type="term" value="P:protein transport by the Tat complex"/>
    <property type="evidence" value="ECO:0007669"/>
    <property type="project" value="InterPro"/>
</dbReference>
<dbReference type="GO" id="GO:0005886">
    <property type="term" value="C:plasma membrane"/>
    <property type="evidence" value="ECO:0007669"/>
    <property type="project" value="UniProtKB-SubCell"/>
</dbReference>
<dbReference type="NCBIfam" id="TIGR01411">
    <property type="entry name" value="tatAE"/>
    <property type="match status" value="1"/>
</dbReference>